<dbReference type="AlphaFoldDB" id="A0A0L6Z629"/>
<keyword evidence="1 2" id="KW-0807">Transducer</keyword>
<dbReference type="SMART" id="SM00283">
    <property type="entry name" value="MA"/>
    <property type="match status" value="1"/>
</dbReference>
<dbReference type="Proteomes" id="UP000037043">
    <property type="component" value="Unassembled WGS sequence"/>
</dbReference>
<dbReference type="Pfam" id="PF13682">
    <property type="entry name" value="CZB"/>
    <property type="match status" value="1"/>
</dbReference>
<feature type="domain" description="Methyl-accepting transducer" evidence="4">
    <location>
        <begin position="72"/>
        <end position="308"/>
    </location>
</feature>
<dbReference type="GO" id="GO:0016020">
    <property type="term" value="C:membrane"/>
    <property type="evidence" value="ECO:0007669"/>
    <property type="project" value="InterPro"/>
</dbReference>
<organism evidence="5 6">
    <name type="scientific">Clostridium homopropionicum DSM 5847</name>
    <dbReference type="NCBI Taxonomy" id="1121318"/>
    <lineage>
        <taxon>Bacteria</taxon>
        <taxon>Bacillati</taxon>
        <taxon>Bacillota</taxon>
        <taxon>Clostridia</taxon>
        <taxon>Eubacteriales</taxon>
        <taxon>Clostridiaceae</taxon>
        <taxon>Clostridium</taxon>
    </lineage>
</organism>
<dbReference type="GO" id="GO:0007165">
    <property type="term" value="P:signal transduction"/>
    <property type="evidence" value="ECO:0007669"/>
    <property type="project" value="UniProtKB-KW"/>
</dbReference>
<accession>A0A0L6Z629</accession>
<evidence type="ECO:0000313" key="6">
    <source>
        <dbReference type="Proteomes" id="UP000037043"/>
    </source>
</evidence>
<dbReference type="Pfam" id="PF00015">
    <property type="entry name" value="MCPsignal"/>
    <property type="match status" value="1"/>
</dbReference>
<dbReference type="PROSITE" id="PS50111">
    <property type="entry name" value="CHEMOTAXIS_TRANSDUC_2"/>
    <property type="match status" value="1"/>
</dbReference>
<protein>
    <submittedName>
        <fullName evidence="5">Methyl-accepting chemotaxis protein 4</fullName>
    </submittedName>
</protein>
<evidence type="ECO:0000313" key="5">
    <source>
        <dbReference type="EMBL" id="KOA18416.1"/>
    </source>
</evidence>
<keyword evidence="3" id="KW-0175">Coiled coil</keyword>
<dbReference type="Gene3D" id="1.10.287.950">
    <property type="entry name" value="Methyl-accepting chemotaxis protein"/>
    <property type="match status" value="1"/>
</dbReference>
<evidence type="ECO:0000259" key="4">
    <source>
        <dbReference type="PROSITE" id="PS50111"/>
    </source>
</evidence>
<evidence type="ECO:0000256" key="1">
    <source>
        <dbReference type="ARBA" id="ARBA00023224"/>
    </source>
</evidence>
<evidence type="ECO:0000256" key="2">
    <source>
        <dbReference type="PROSITE-ProRule" id="PRU00284"/>
    </source>
</evidence>
<dbReference type="RefSeq" id="WP_052222763.1">
    <property type="nucleotide sequence ID" value="NZ_LHUR01000042.1"/>
</dbReference>
<dbReference type="PANTHER" id="PTHR32089">
    <property type="entry name" value="METHYL-ACCEPTING CHEMOTAXIS PROTEIN MCPB"/>
    <property type="match status" value="1"/>
</dbReference>
<dbReference type="PATRIC" id="fig|1121318.3.peg.3313"/>
<dbReference type="SUPFAM" id="SSF58104">
    <property type="entry name" value="Methyl-accepting chemotaxis protein (MCP) signaling domain"/>
    <property type="match status" value="1"/>
</dbReference>
<feature type="coiled-coil region" evidence="3">
    <location>
        <begin position="321"/>
        <end position="355"/>
    </location>
</feature>
<dbReference type="InterPro" id="IPR004089">
    <property type="entry name" value="MCPsignal_dom"/>
</dbReference>
<dbReference type="InterPro" id="IPR025991">
    <property type="entry name" value="Chemoreceptor_zinc-bind_dom"/>
</dbReference>
<keyword evidence="6" id="KW-1185">Reference proteome</keyword>
<dbReference type="STRING" id="36844.SAMN04488501_101162"/>
<reference evidence="6" key="1">
    <citation type="submission" date="2015-08" db="EMBL/GenBank/DDBJ databases">
        <title>Genome sequence of the strict anaerobe Clostridium homopropionicum LuHBu1 (DSM 5847T).</title>
        <authorList>
            <person name="Poehlein A."/>
            <person name="Beck M."/>
            <person name="Schiel-Bengelsdorf B."/>
            <person name="Bengelsdorf F.R."/>
            <person name="Daniel R."/>
            <person name="Duerre P."/>
        </authorList>
    </citation>
    <scope>NUCLEOTIDE SEQUENCE [LARGE SCALE GENOMIC DNA]</scope>
    <source>
        <strain evidence="6">DSM 5847</strain>
    </source>
</reference>
<gene>
    <name evidence="5" type="primary">mcp4_7</name>
    <name evidence="5" type="ORF">CLHOM_33180</name>
</gene>
<dbReference type="Gene3D" id="1.20.120.30">
    <property type="entry name" value="Aspartate receptor, ligand-binding domain"/>
    <property type="match status" value="1"/>
</dbReference>
<evidence type="ECO:0000256" key="3">
    <source>
        <dbReference type="SAM" id="Coils"/>
    </source>
</evidence>
<sequence>MFINSKLSTELSKIFHEFKNCNFEYLDEKSKNQNNILISSTAYLGKTILRSSENIKKVIKSILGVTTKISNFNLRLNYYSDKLSKVSNELKSASDSFLVAMEETNASINESTLSIAANSSAIDKVVTNTDKVYKAIEQNDVILTNIKGINYKVIENSKTLSDSMVNLSAIVKSMNDIVQGISKTASDTNLLALNASIEAARAGENGRGFSVVAQEIKKLSENTQQQLNFIQNFMVKIQEGYTNSNASVQNTISAINEMESCTEKMADSFSKSKEYINEVIESIHTISSNMEELSAVSEEINAATSEISNDAERLTNMADGIEKDAKSIKEIGMELEDIEEEVSNLAKTATKLNKEEYFKISNEDLIENIDKAIIAHQGWVSGLKSMADGMKIRPLQVDGHKCGFGHFYHSVKPVNDEVLKVWNEIDEIHEKLHGTGTVVMNDINRKDRETALNHSREAEDLSKIIIAKFSLIKDITERLTKENKTVF</sequence>
<comment type="caution">
    <text evidence="5">The sequence shown here is derived from an EMBL/GenBank/DDBJ whole genome shotgun (WGS) entry which is preliminary data.</text>
</comment>
<proteinExistence type="predicted"/>
<dbReference type="EMBL" id="LHUR01000042">
    <property type="protein sequence ID" value="KOA18416.1"/>
    <property type="molecule type" value="Genomic_DNA"/>
</dbReference>
<name>A0A0L6Z629_9CLOT</name>
<dbReference type="PANTHER" id="PTHR32089:SF112">
    <property type="entry name" value="LYSOZYME-LIKE PROTEIN-RELATED"/>
    <property type="match status" value="1"/>
</dbReference>